<name>A0A8H4RUL9_9HELO</name>
<feature type="region of interest" description="Disordered" evidence="1">
    <location>
        <begin position="98"/>
        <end position="118"/>
    </location>
</feature>
<proteinExistence type="predicted"/>
<evidence type="ECO:0000313" key="3">
    <source>
        <dbReference type="EMBL" id="KAF4636335.1"/>
    </source>
</evidence>
<keyword evidence="4" id="KW-1185">Reference proteome</keyword>
<keyword evidence="2" id="KW-0812">Transmembrane</keyword>
<dbReference type="AlphaFoldDB" id="A0A8H4RUL9"/>
<dbReference type="Proteomes" id="UP000566819">
    <property type="component" value="Unassembled WGS sequence"/>
</dbReference>
<gene>
    <name evidence="3" type="ORF">G7Y89_g1763</name>
</gene>
<keyword evidence="2" id="KW-0472">Membrane</keyword>
<dbReference type="OrthoDB" id="5396681at2759"/>
<feature type="transmembrane region" description="Helical" evidence="2">
    <location>
        <begin position="288"/>
        <end position="311"/>
    </location>
</feature>
<evidence type="ECO:0000313" key="4">
    <source>
        <dbReference type="Proteomes" id="UP000566819"/>
    </source>
</evidence>
<feature type="compositionally biased region" description="Polar residues" evidence="1">
    <location>
        <begin position="13"/>
        <end position="26"/>
    </location>
</feature>
<keyword evidence="2" id="KW-1133">Transmembrane helix</keyword>
<feature type="region of interest" description="Disordered" evidence="1">
    <location>
        <begin position="12"/>
        <end position="48"/>
    </location>
</feature>
<feature type="transmembrane region" description="Helical" evidence="2">
    <location>
        <begin position="245"/>
        <end position="268"/>
    </location>
</feature>
<comment type="caution">
    <text evidence="3">The sequence shown here is derived from an EMBL/GenBank/DDBJ whole genome shotgun (WGS) entry which is preliminary data.</text>
</comment>
<reference evidence="3 4" key="1">
    <citation type="submission" date="2020-03" db="EMBL/GenBank/DDBJ databases">
        <title>Draft Genome Sequence of Cudoniella acicularis.</title>
        <authorList>
            <person name="Buettner E."/>
            <person name="Kellner H."/>
        </authorList>
    </citation>
    <scope>NUCLEOTIDE SEQUENCE [LARGE SCALE GENOMIC DNA]</scope>
    <source>
        <strain evidence="3 4">DSM 108380</strain>
    </source>
</reference>
<evidence type="ECO:0000256" key="1">
    <source>
        <dbReference type="SAM" id="MobiDB-lite"/>
    </source>
</evidence>
<organism evidence="3 4">
    <name type="scientific">Cudoniella acicularis</name>
    <dbReference type="NCBI Taxonomy" id="354080"/>
    <lineage>
        <taxon>Eukaryota</taxon>
        <taxon>Fungi</taxon>
        <taxon>Dikarya</taxon>
        <taxon>Ascomycota</taxon>
        <taxon>Pezizomycotina</taxon>
        <taxon>Leotiomycetes</taxon>
        <taxon>Helotiales</taxon>
        <taxon>Tricladiaceae</taxon>
        <taxon>Cudoniella</taxon>
    </lineage>
</organism>
<dbReference type="Gene3D" id="1.20.58.340">
    <property type="entry name" value="Magnesium transport protein CorA, transmembrane region"/>
    <property type="match status" value="1"/>
</dbReference>
<sequence>MSHNDLQIIEDNYLTSTGEPGTSASISEDEDTSPPISIEDSDIDSSILYTSISKDETEDTSPLKSKEESNIHTSILEDERDNTIEKSNIHNLISEEENAAQSADDKFGQLRSQSDAEPVQKDFQKLQYLLADMILVDKNEHNVVQSSITKAQQGKTILNLSPNSMTSPKKKSYLRKENIYKTWGHGNLLSKILELRNDKALQDSNIAAQSHLEVLKSMGVRNEKQSFLIAEMAKVDFKDLATLKVLTYMATMYLPVTLLVTIFSSNLIEAQPLNKRDPLSKTYFVVASQFWFFILSAVILTIGTLTCVFGLKKLSRKIPDVDTMA</sequence>
<accession>A0A8H4RUL9</accession>
<evidence type="ECO:0000256" key="2">
    <source>
        <dbReference type="SAM" id="Phobius"/>
    </source>
</evidence>
<protein>
    <submittedName>
        <fullName evidence="3">Uncharacterized protein</fullName>
    </submittedName>
</protein>
<dbReference type="EMBL" id="JAAMPI010000071">
    <property type="protein sequence ID" value="KAF4636335.1"/>
    <property type="molecule type" value="Genomic_DNA"/>
</dbReference>